<accession>A0A0D6B538</accession>
<evidence type="ECO:0000256" key="1">
    <source>
        <dbReference type="ARBA" id="ARBA00022691"/>
    </source>
</evidence>
<dbReference type="SUPFAM" id="SSF118196">
    <property type="entry name" value="YaeB-like"/>
    <property type="match status" value="1"/>
</dbReference>
<dbReference type="InterPro" id="IPR040372">
    <property type="entry name" value="YaeB-like"/>
</dbReference>
<dbReference type="Proteomes" id="UP000064912">
    <property type="component" value="Chromosome"/>
</dbReference>
<evidence type="ECO:0000313" key="5">
    <source>
        <dbReference type="EMBL" id="BAQ70217.1"/>
    </source>
</evidence>
<dbReference type="Pfam" id="PF01980">
    <property type="entry name" value="TrmO_N"/>
    <property type="match status" value="1"/>
</dbReference>
<evidence type="ECO:0000313" key="6">
    <source>
        <dbReference type="Proteomes" id="UP000064912"/>
    </source>
</evidence>
<feature type="region of interest" description="Disordered" evidence="3">
    <location>
        <begin position="90"/>
        <end position="110"/>
    </location>
</feature>
<comment type="similarity">
    <text evidence="2">Belongs to the tRNA methyltransferase O family.</text>
</comment>
<dbReference type="KEGG" id="rsu:NHU_03073"/>
<dbReference type="EMBL" id="AP014800">
    <property type="protein sequence ID" value="BAQ70217.1"/>
    <property type="molecule type" value="Genomic_DNA"/>
</dbReference>
<dbReference type="InterPro" id="IPR036413">
    <property type="entry name" value="YaeB-like_sf"/>
</dbReference>
<evidence type="ECO:0000256" key="2">
    <source>
        <dbReference type="ARBA" id="ARBA00033753"/>
    </source>
</evidence>
<dbReference type="PANTHER" id="PTHR12818">
    <property type="entry name" value="TRNA (ADENINE(37)-N6)-METHYLTRANSFERASE"/>
    <property type="match status" value="1"/>
</dbReference>
<dbReference type="CDD" id="cd09281">
    <property type="entry name" value="UPF0066"/>
    <property type="match status" value="1"/>
</dbReference>
<evidence type="ECO:0000259" key="4">
    <source>
        <dbReference type="PROSITE" id="PS51668"/>
    </source>
</evidence>
<feature type="domain" description="TsaA-like" evidence="4">
    <location>
        <begin position="25"/>
        <end position="156"/>
    </location>
</feature>
<dbReference type="InterPro" id="IPR023370">
    <property type="entry name" value="TrmO-like_N"/>
</dbReference>
<feature type="compositionally biased region" description="Polar residues" evidence="3">
    <location>
        <begin position="91"/>
        <end position="110"/>
    </location>
</feature>
<keyword evidence="1" id="KW-0949">S-adenosyl-L-methionine</keyword>
<gene>
    <name evidence="5" type="ORF">NHU_03073</name>
</gene>
<organism evidence="5 6">
    <name type="scientific">Rhodovulum sulfidophilum</name>
    <name type="common">Rhodobacter sulfidophilus</name>
    <dbReference type="NCBI Taxonomy" id="35806"/>
    <lineage>
        <taxon>Bacteria</taxon>
        <taxon>Pseudomonadati</taxon>
        <taxon>Pseudomonadota</taxon>
        <taxon>Alphaproteobacteria</taxon>
        <taxon>Rhodobacterales</taxon>
        <taxon>Paracoccaceae</taxon>
        <taxon>Rhodovulum</taxon>
    </lineage>
</organism>
<dbReference type="PATRIC" id="fig|35806.4.peg.3156"/>
<evidence type="ECO:0000256" key="3">
    <source>
        <dbReference type="SAM" id="MobiDB-lite"/>
    </source>
</evidence>
<protein>
    <recommendedName>
        <fullName evidence="4">TsaA-like domain-containing protein</fullName>
    </recommendedName>
</protein>
<proteinExistence type="inferred from homology"/>
<dbReference type="Gene3D" id="2.40.30.70">
    <property type="entry name" value="YaeB-like"/>
    <property type="match status" value="1"/>
</dbReference>
<dbReference type="RefSeq" id="WP_060835527.1">
    <property type="nucleotide sequence ID" value="NZ_JAESJE010000013.1"/>
</dbReference>
<name>A0A0D6B538_RHOSU</name>
<dbReference type="PROSITE" id="PS51668">
    <property type="entry name" value="TSAA_2"/>
    <property type="match status" value="1"/>
</dbReference>
<dbReference type="eggNOG" id="COG1720">
    <property type="taxonomic scope" value="Bacteria"/>
</dbReference>
<sequence>MEKVIAAIRPGEVCTAVPERNDAALWFVGRLRTPWQNPRDCPRQGDAVAGPICRIEIDPRWTEALAGIERKERLLLLYWMDGARRDLVRQSPRNDGATTGTFSLRSPNRPNPVASSVVTLLGREGDVLLVRGLDCVDGTPLIDLKPDYGGRPCPEH</sequence>
<dbReference type="AlphaFoldDB" id="A0A0D6B538"/>
<reference evidence="5 6" key="1">
    <citation type="submission" date="2015-02" db="EMBL/GenBank/DDBJ databases">
        <title>Genome sequene of Rhodovulum sulfidophilum DSM 2351.</title>
        <authorList>
            <person name="Nagao N."/>
        </authorList>
    </citation>
    <scope>NUCLEOTIDE SEQUENCE [LARGE SCALE GENOMIC DNA]</scope>
    <source>
        <strain evidence="5 6">DSM 2351</strain>
    </source>
</reference>
<dbReference type="InterPro" id="IPR036414">
    <property type="entry name" value="YaeB_N_sf"/>
</dbReference>
<dbReference type="PANTHER" id="PTHR12818:SF0">
    <property type="entry name" value="TRNA (ADENINE(37)-N6)-METHYLTRANSFERASE"/>
    <property type="match status" value="1"/>
</dbReference>